<evidence type="ECO:0000313" key="1">
    <source>
        <dbReference type="EMBL" id="DAE33275.1"/>
    </source>
</evidence>
<reference evidence="1" key="1">
    <citation type="journal article" date="2021" name="Proc. Natl. Acad. Sci. U.S.A.">
        <title>A Catalog of Tens of Thousands of Viruses from Human Metagenomes Reveals Hidden Associations with Chronic Diseases.</title>
        <authorList>
            <person name="Tisza M.J."/>
            <person name="Buck C.B."/>
        </authorList>
    </citation>
    <scope>NUCLEOTIDE SEQUENCE</scope>
    <source>
        <strain evidence="1">Ctrcb4</strain>
    </source>
</reference>
<accession>A0A8S5RQ22</accession>
<organism evidence="1">
    <name type="scientific">virus sp. ctrcb4</name>
    <dbReference type="NCBI Taxonomy" id="2825824"/>
    <lineage>
        <taxon>Viruses</taxon>
    </lineage>
</organism>
<dbReference type="EMBL" id="BK059132">
    <property type="protein sequence ID" value="DAE33275.1"/>
    <property type="molecule type" value="Genomic_DNA"/>
</dbReference>
<sequence length="206" mass="22313">MTIEGGINIIPDMISPSRYSNYISTPCISILADEKGLANGNIYKFALSEEYLPITKGVIKGSIDNCTYLNGLEENDEDYVVISPAESTESSNGIINFVTYQNGTIRSTISEIYLGAGRTLSYSFVPIKYLGDSLYSTYTSIFDVADTEDGTTAYRGISGILNISNVNDFVLIVCHQSGQGIQYGGLTFTKAGSFLVSKVLDVNPVK</sequence>
<protein>
    <submittedName>
        <fullName evidence="1">Uncharacterized protein</fullName>
    </submittedName>
</protein>
<name>A0A8S5RQ22_9VIRU</name>
<proteinExistence type="predicted"/>